<organism evidence="1">
    <name type="scientific">Lepeophtheirus salmonis</name>
    <name type="common">Salmon louse</name>
    <name type="synonym">Caligus salmonis</name>
    <dbReference type="NCBI Taxonomy" id="72036"/>
    <lineage>
        <taxon>Eukaryota</taxon>
        <taxon>Metazoa</taxon>
        <taxon>Ecdysozoa</taxon>
        <taxon>Arthropoda</taxon>
        <taxon>Crustacea</taxon>
        <taxon>Multicrustacea</taxon>
        <taxon>Hexanauplia</taxon>
        <taxon>Copepoda</taxon>
        <taxon>Siphonostomatoida</taxon>
        <taxon>Caligidae</taxon>
        <taxon>Lepeophtheirus</taxon>
    </lineage>
</organism>
<feature type="non-terminal residue" evidence="1">
    <location>
        <position position="1"/>
    </location>
</feature>
<evidence type="ECO:0000313" key="1">
    <source>
        <dbReference type="EMBL" id="CDW45229.1"/>
    </source>
</evidence>
<sequence length="47" mass="5411">KDLEQKLLCSNVRRYSSLLRASKDLDDNRCLGLYKQKAEPSSVEVQI</sequence>
<protein>
    <submittedName>
        <fullName evidence="1">Uncharacterized protein</fullName>
    </submittedName>
</protein>
<dbReference type="EMBL" id="HACA01027868">
    <property type="protein sequence ID" value="CDW45229.1"/>
    <property type="molecule type" value="Transcribed_RNA"/>
</dbReference>
<name>A0A0K2V400_LEPSM</name>
<accession>A0A0K2V400</accession>
<proteinExistence type="predicted"/>
<dbReference type="AlphaFoldDB" id="A0A0K2V400"/>
<reference evidence="1" key="1">
    <citation type="submission" date="2014-05" db="EMBL/GenBank/DDBJ databases">
        <authorList>
            <person name="Chronopoulou M."/>
        </authorList>
    </citation>
    <scope>NUCLEOTIDE SEQUENCE</scope>
    <source>
        <tissue evidence="1">Whole organism</tissue>
    </source>
</reference>